<name>A0AAE8VV66_9ACTN</name>
<accession>A0AAE8VV66</accession>
<comment type="caution">
    <text evidence="2">The sequence shown here is derived from an EMBL/GenBank/DDBJ whole genome shotgun (WGS) entry which is preliminary data.</text>
</comment>
<dbReference type="PANTHER" id="PTHR35400">
    <property type="entry name" value="SLR1083 PROTEIN"/>
    <property type="match status" value="1"/>
</dbReference>
<keyword evidence="2" id="KW-0540">Nuclease</keyword>
<evidence type="ECO:0000313" key="3">
    <source>
        <dbReference type="Proteomes" id="UP000318720"/>
    </source>
</evidence>
<dbReference type="GO" id="GO:0004519">
    <property type="term" value="F:endonuclease activity"/>
    <property type="evidence" value="ECO:0007669"/>
    <property type="project" value="UniProtKB-KW"/>
</dbReference>
<evidence type="ECO:0000313" key="2">
    <source>
        <dbReference type="EMBL" id="TQE20884.1"/>
    </source>
</evidence>
<keyword evidence="2" id="KW-0378">Hydrolase</keyword>
<gene>
    <name evidence="2" type="ORF">Sipo8835_37970</name>
</gene>
<proteinExistence type="predicted"/>
<feature type="domain" description="Putative restriction endonuclease" evidence="1">
    <location>
        <begin position="25"/>
        <end position="164"/>
    </location>
</feature>
<dbReference type="Gene3D" id="3.90.1570.10">
    <property type="entry name" value="tt1808, chain A"/>
    <property type="match status" value="1"/>
</dbReference>
<dbReference type="InterPro" id="IPR011335">
    <property type="entry name" value="Restrct_endonuc-II-like"/>
</dbReference>
<dbReference type="EMBL" id="SPAZ01000297">
    <property type="protein sequence ID" value="TQE20884.1"/>
    <property type="molecule type" value="Genomic_DNA"/>
</dbReference>
<dbReference type="AlphaFoldDB" id="A0AAE8VV66"/>
<dbReference type="InterPro" id="IPR008538">
    <property type="entry name" value="Uma2"/>
</dbReference>
<dbReference type="RefSeq" id="WP_009316434.1">
    <property type="nucleotide sequence ID" value="NZ_JARAVA010000330.1"/>
</dbReference>
<keyword evidence="2" id="KW-0255">Endonuclease</keyword>
<dbReference type="Proteomes" id="UP000318720">
    <property type="component" value="Unassembled WGS sequence"/>
</dbReference>
<evidence type="ECO:0000259" key="1">
    <source>
        <dbReference type="Pfam" id="PF05685"/>
    </source>
</evidence>
<reference evidence="2 3" key="1">
    <citation type="submission" date="2019-03" db="EMBL/GenBank/DDBJ databases">
        <title>Comparative genomic analyses of the sweetpotato soil rot pathogen, Streptomyces ipomoeae.</title>
        <authorList>
            <person name="Ruschel Soares N."/>
            <person name="Badger J.H."/>
            <person name="Huguet-Tapia J.C."/>
            <person name="Clark C.A."/>
            <person name="Pettis G.S."/>
        </authorList>
    </citation>
    <scope>NUCLEOTIDE SEQUENCE [LARGE SCALE GENOMIC DNA]</scope>
    <source>
        <strain evidence="2 3">88-35</strain>
    </source>
</reference>
<dbReference type="CDD" id="cd06260">
    <property type="entry name" value="DUF820-like"/>
    <property type="match status" value="1"/>
</dbReference>
<sequence>MSEQHIARNLPHLIDLARRADEQFEGVDVSVVDGVVMMSPVAPAHYRTQHEITRQLSDQVGDMVLGEIEFTHPAWSRTRSPDVVVWHGDDQDESPYDAEEIALAVEIVSPSSVENDYVIKPRAYGLVGIPAALVLDPYTRAWTIMTGPSSHGYAERHTGPYGKLLDIDCGQLTVHVNTEGLPVAKQWQLRDAWPAHRLDPSTVE</sequence>
<organism evidence="2 3">
    <name type="scientific">Streptomyces ipomoeae</name>
    <dbReference type="NCBI Taxonomy" id="103232"/>
    <lineage>
        <taxon>Bacteria</taxon>
        <taxon>Bacillati</taxon>
        <taxon>Actinomycetota</taxon>
        <taxon>Actinomycetes</taxon>
        <taxon>Kitasatosporales</taxon>
        <taxon>Streptomycetaceae</taxon>
        <taxon>Streptomyces</taxon>
    </lineage>
</organism>
<protein>
    <submittedName>
        <fullName evidence="2">Uma2 family endonuclease</fullName>
    </submittedName>
</protein>
<dbReference type="Pfam" id="PF05685">
    <property type="entry name" value="Uma2"/>
    <property type="match status" value="1"/>
</dbReference>
<dbReference type="InterPro" id="IPR012296">
    <property type="entry name" value="Nuclease_put_TT1808"/>
</dbReference>
<dbReference type="PANTHER" id="PTHR35400:SF3">
    <property type="entry name" value="SLL1072 PROTEIN"/>
    <property type="match status" value="1"/>
</dbReference>
<dbReference type="SUPFAM" id="SSF52980">
    <property type="entry name" value="Restriction endonuclease-like"/>
    <property type="match status" value="1"/>
</dbReference>